<evidence type="ECO:0000313" key="8">
    <source>
        <dbReference type="Proteomes" id="UP000249065"/>
    </source>
</evidence>
<name>A0A327M038_9PROT</name>
<evidence type="ECO:0000256" key="4">
    <source>
        <dbReference type="ARBA" id="ARBA00022989"/>
    </source>
</evidence>
<evidence type="ECO:0000256" key="2">
    <source>
        <dbReference type="ARBA" id="ARBA00022475"/>
    </source>
</evidence>
<dbReference type="OrthoDB" id="9812084at2"/>
<dbReference type="GO" id="GO:0005886">
    <property type="term" value="C:plasma membrane"/>
    <property type="evidence" value="ECO:0007669"/>
    <property type="project" value="UniProtKB-SubCell"/>
</dbReference>
<reference evidence="8" key="1">
    <citation type="submission" date="2018-06" db="EMBL/GenBank/DDBJ databases">
        <authorList>
            <person name="Khan S.A."/>
        </authorList>
    </citation>
    <scope>NUCLEOTIDE SEQUENCE [LARGE SCALE GENOMIC DNA]</scope>
    <source>
        <strain evidence="8">DB-1506</strain>
    </source>
</reference>
<dbReference type="AlphaFoldDB" id="A0A327M038"/>
<evidence type="ECO:0000256" key="5">
    <source>
        <dbReference type="ARBA" id="ARBA00023136"/>
    </source>
</evidence>
<keyword evidence="3 6" id="KW-0812">Transmembrane</keyword>
<proteinExistence type="predicted"/>
<dbReference type="PANTHER" id="PTHR30086:SF20">
    <property type="entry name" value="ARGININE EXPORTER PROTEIN ARGO-RELATED"/>
    <property type="match status" value="1"/>
</dbReference>
<organism evidence="7 8">
    <name type="scientific">Roseicella frigidaeris</name>
    <dbReference type="NCBI Taxonomy" id="2230885"/>
    <lineage>
        <taxon>Bacteria</taxon>
        <taxon>Pseudomonadati</taxon>
        <taxon>Pseudomonadota</taxon>
        <taxon>Alphaproteobacteria</taxon>
        <taxon>Acetobacterales</taxon>
        <taxon>Roseomonadaceae</taxon>
        <taxon>Roseicella</taxon>
    </lineage>
</organism>
<feature type="transmembrane region" description="Helical" evidence="6">
    <location>
        <begin position="78"/>
        <end position="98"/>
    </location>
</feature>
<dbReference type="GO" id="GO:0033228">
    <property type="term" value="P:cysteine export across plasma membrane"/>
    <property type="evidence" value="ECO:0007669"/>
    <property type="project" value="TreeGrafter"/>
</dbReference>
<evidence type="ECO:0000313" key="7">
    <source>
        <dbReference type="EMBL" id="RAI56260.1"/>
    </source>
</evidence>
<feature type="transmembrane region" description="Helical" evidence="6">
    <location>
        <begin position="152"/>
        <end position="176"/>
    </location>
</feature>
<comment type="caution">
    <text evidence="7">The sequence shown here is derived from an EMBL/GenBank/DDBJ whole genome shotgun (WGS) entry which is preliminary data.</text>
</comment>
<dbReference type="PANTHER" id="PTHR30086">
    <property type="entry name" value="ARGININE EXPORTER PROTEIN ARGO"/>
    <property type="match status" value="1"/>
</dbReference>
<sequence>MADAAWLASAAGFALAMAASPGPNNMLAATAAANFGLRRSLSQVIGVSLGFPVMLVLVALGAATLLQAVPGLLLGLRWLGAAWMLWLAWRIATAAPAAPVATPMAAPMTGPRAQPMTVLQAALFQWVNPKAWIIAGGAVAAYTGGGVLADTLILALLFAVVSFASLLGWAALGLGTARLLRGPAALRWFNRAMAALLVASLVPLLAG</sequence>
<gene>
    <name evidence="7" type="ORF">DOO78_21875</name>
</gene>
<comment type="subcellular location">
    <subcellularLocation>
        <location evidence="1">Cell membrane</location>
        <topology evidence="1">Multi-pass membrane protein</topology>
    </subcellularLocation>
</comment>
<evidence type="ECO:0000256" key="1">
    <source>
        <dbReference type="ARBA" id="ARBA00004651"/>
    </source>
</evidence>
<evidence type="ECO:0000256" key="6">
    <source>
        <dbReference type="SAM" id="Phobius"/>
    </source>
</evidence>
<keyword evidence="2" id="KW-1003">Cell membrane</keyword>
<feature type="transmembrane region" description="Helical" evidence="6">
    <location>
        <begin position="43"/>
        <end position="66"/>
    </location>
</feature>
<keyword evidence="4 6" id="KW-1133">Transmembrane helix</keyword>
<dbReference type="Proteomes" id="UP000249065">
    <property type="component" value="Unassembled WGS sequence"/>
</dbReference>
<dbReference type="RefSeq" id="WP_111472005.1">
    <property type="nucleotide sequence ID" value="NZ_QLIX01000024.1"/>
</dbReference>
<keyword evidence="5 6" id="KW-0472">Membrane</keyword>
<keyword evidence="8" id="KW-1185">Reference proteome</keyword>
<feature type="transmembrane region" description="Helical" evidence="6">
    <location>
        <begin position="188"/>
        <end position="206"/>
    </location>
</feature>
<dbReference type="Pfam" id="PF01810">
    <property type="entry name" value="LysE"/>
    <property type="match status" value="1"/>
</dbReference>
<evidence type="ECO:0000256" key="3">
    <source>
        <dbReference type="ARBA" id="ARBA00022692"/>
    </source>
</evidence>
<dbReference type="EMBL" id="QLIX01000024">
    <property type="protein sequence ID" value="RAI56260.1"/>
    <property type="molecule type" value="Genomic_DNA"/>
</dbReference>
<dbReference type="InterPro" id="IPR001123">
    <property type="entry name" value="LeuE-type"/>
</dbReference>
<dbReference type="GO" id="GO:0015171">
    <property type="term" value="F:amino acid transmembrane transporter activity"/>
    <property type="evidence" value="ECO:0007669"/>
    <property type="project" value="TreeGrafter"/>
</dbReference>
<accession>A0A327M038</accession>
<protein>
    <submittedName>
        <fullName evidence="7">LysE family translocator</fullName>
    </submittedName>
</protein>